<proteinExistence type="predicted"/>
<gene>
    <name evidence="1" type="ORF">CALMAC_LOCUS11326</name>
</gene>
<sequence>MIPSIVSISNNDATGRSGIFGKLSAGF</sequence>
<dbReference type="Proteomes" id="UP000410492">
    <property type="component" value="Unassembled WGS sequence"/>
</dbReference>
<evidence type="ECO:0000313" key="1">
    <source>
        <dbReference type="EMBL" id="VEN50644.1"/>
    </source>
</evidence>
<reference evidence="1 2" key="1">
    <citation type="submission" date="2019-01" db="EMBL/GenBank/DDBJ databases">
        <authorList>
            <person name="Sayadi A."/>
        </authorList>
    </citation>
    <scope>NUCLEOTIDE SEQUENCE [LARGE SCALE GENOMIC DNA]</scope>
</reference>
<dbReference type="AlphaFoldDB" id="A0A653CRW3"/>
<organism evidence="1 2">
    <name type="scientific">Callosobruchus maculatus</name>
    <name type="common">Southern cowpea weevil</name>
    <name type="synonym">Pulse bruchid</name>
    <dbReference type="NCBI Taxonomy" id="64391"/>
    <lineage>
        <taxon>Eukaryota</taxon>
        <taxon>Metazoa</taxon>
        <taxon>Ecdysozoa</taxon>
        <taxon>Arthropoda</taxon>
        <taxon>Hexapoda</taxon>
        <taxon>Insecta</taxon>
        <taxon>Pterygota</taxon>
        <taxon>Neoptera</taxon>
        <taxon>Endopterygota</taxon>
        <taxon>Coleoptera</taxon>
        <taxon>Polyphaga</taxon>
        <taxon>Cucujiformia</taxon>
        <taxon>Chrysomeloidea</taxon>
        <taxon>Chrysomelidae</taxon>
        <taxon>Bruchinae</taxon>
        <taxon>Bruchini</taxon>
        <taxon>Callosobruchus</taxon>
    </lineage>
</organism>
<keyword evidence="2" id="KW-1185">Reference proteome</keyword>
<name>A0A653CRW3_CALMS</name>
<protein>
    <submittedName>
        <fullName evidence="1">Uncharacterized protein</fullName>
    </submittedName>
</protein>
<dbReference type="EMBL" id="CAACVG010008654">
    <property type="protein sequence ID" value="VEN50644.1"/>
    <property type="molecule type" value="Genomic_DNA"/>
</dbReference>
<accession>A0A653CRW3</accession>
<evidence type="ECO:0000313" key="2">
    <source>
        <dbReference type="Proteomes" id="UP000410492"/>
    </source>
</evidence>